<dbReference type="GO" id="GO:0016592">
    <property type="term" value="C:mediator complex"/>
    <property type="evidence" value="ECO:0007669"/>
    <property type="project" value="InterPro"/>
</dbReference>
<dbReference type="EMBL" id="HF936165">
    <property type="protein sequence ID" value="CCX15413.1"/>
    <property type="molecule type" value="Genomic_DNA"/>
</dbReference>
<dbReference type="AlphaFoldDB" id="U4LMN3"/>
<feature type="region of interest" description="Disordered" evidence="5">
    <location>
        <begin position="1"/>
        <end position="20"/>
    </location>
</feature>
<keyword evidence="4" id="KW-0804">Transcription</keyword>
<comment type="subcellular location">
    <subcellularLocation>
        <location evidence="1 4">Nucleus</location>
    </subcellularLocation>
</comment>
<feature type="region of interest" description="Disordered" evidence="5">
    <location>
        <begin position="56"/>
        <end position="78"/>
    </location>
</feature>
<keyword evidence="7" id="KW-1185">Reference proteome</keyword>
<keyword evidence="4" id="KW-0805">Transcription regulation</keyword>
<evidence type="ECO:0000256" key="4">
    <source>
        <dbReference type="RuleBase" id="RU364147"/>
    </source>
</evidence>
<reference evidence="6 7" key="1">
    <citation type="journal article" date="2013" name="PLoS Genet.">
        <title>The genome and development-dependent transcriptomes of Pyronema confluens: a window into fungal evolution.</title>
        <authorList>
            <person name="Traeger S."/>
            <person name="Altegoer F."/>
            <person name="Freitag M."/>
            <person name="Gabaldon T."/>
            <person name="Kempken F."/>
            <person name="Kumar A."/>
            <person name="Marcet-Houben M."/>
            <person name="Poggeler S."/>
            <person name="Stajich J.E."/>
            <person name="Nowrousian M."/>
        </authorList>
    </citation>
    <scope>NUCLEOTIDE SEQUENCE [LARGE SCALE GENOMIC DNA]</scope>
    <source>
        <strain evidence="7">CBS 100304</strain>
        <tissue evidence="6">Vegetative mycelium</tissue>
    </source>
</reference>
<protein>
    <recommendedName>
        <fullName evidence="4">Mediator of RNA polymerase II transcription subunit 11</fullName>
    </recommendedName>
    <alternativeName>
        <fullName evidence="4">Mediator complex subunit 11</fullName>
    </alternativeName>
</protein>
<accession>U4LMN3</accession>
<keyword evidence="3 4" id="KW-0539">Nucleus</keyword>
<evidence type="ECO:0000256" key="1">
    <source>
        <dbReference type="ARBA" id="ARBA00004123"/>
    </source>
</evidence>
<sequence length="179" mass="18743">MDIVLSPPNLSPDPTHPHSAASKALESLSSIDTDISLLLSSASSAIRCLTNSADPAVGAEGTPNPTNPSPAAPTGTPEERFTHHTEAYHKLLSSITVRLRRQILALQAAEIPVGIDVGTWNARNDVVGREMERELWEEAKGVVEAWAKGEEGWGGQGGVEGAMGEGQGAQGGEEMVIDG</sequence>
<comment type="subunit">
    <text evidence="4">Component of the Mediator complex.</text>
</comment>
<proteinExistence type="inferred from homology"/>
<dbReference type="OMA" id="EERFTHH"/>
<dbReference type="STRING" id="1076935.U4LMN3"/>
<organism evidence="6 7">
    <name type="scientific">Pyronema omphalodes (strain CBS 100304)</name>
    <name type="common">Pyronema confluens</name>
    <dbReference type="NCBI Taxonomy" id="1076935"/>
    <lineage>
        <taxon>Eukaryota</taxon>
        <taxon>Fungi</taxon>
        <taxon>Dikarya</taxon>
        <taxon>Ascomycota</taxon>
        <taxon>Pezizomycotina</taxon>
        <taxon>Pezizomycetes</taxon>
        <taxon>Pezizales</taxon>
        <taxon>Pyronemataceae</taxon>
        <taxon>Pyronema</taxon>
    </lineage>
</organism>
<gene>
    <name evidence="4" type="primary">MED11</name>
    <name evidence="6" type="ORF">PCON_01688</name>
</gene>
<evidence type="ECO:0000313" key="7">
    <source>
        <dbReference type="Proteomes" id="UP000018144"/>
    </source>
</evidence>
<keyword evidence="4" id="KW-0010">Activator</keyword>
<dbReference type="GO" id="GO:0003712">
    <property type="term" value="F:transcription coregulator activity"/>
    <property type="evidence" value="ECO:0007669"/>
    <property type="project" value="InterPro"/>
</dbReference>
<evidence type="ECO:0000256" key="3">
    <source>
        <dbReference type="ARBA" id="ARBA00023242"/>
    </source>
</evidence>
<name>U4LMN3_PYROM</name>
<dbReference type="GO" id="GO:0006357">
    <property type="term" value="P:regulation of transcription by RNA polymerase II"/>
    <property type="evidence" value="ECO:0007669"/>
    <property type="project" value="InterPro"/>
</dbReference>
<comment type="function">
    <text evidence="4">Component of the Mediator complex, a coactivator involved in the regulated transcription of nearly all RNA polymerase II-dependent genes. Mediator functions as a bridge to convey information from gene-specific regulatory proteins to the basal RNA polymerase II transcription machinery. Mediator is recruited to promoters by direct interactions with regulatory proteins and serves as a scaffold for the assembly of a functional pre-initiation complex with RNA polymerase II and the general transcription factors.</text>
</comment>
<evidence type="ECO:0000256" key="2">
    <source>
        <dbReference type="ARBA" id="ARBA00008186"/>
    </source>
</evidence>
<dbReference type="OrthoDB" id="5418434at2759"/>
<evidence type="ECO:0000313" key="6">
    <source>
        <dbReference type="EMBL" id="CCX15413.1"/>
    </source>
</evidence>
<comment type="similarity">
    <text evidence="2 4">Belongs to the Mediator complex subunit 11 family.</text>
</comment>
<evidence type="ECO:0000256" key="5">
    <source>
        <dbReference type="SAM" id="MobiDB-lite"/>
    </source>
</evidence>
<dbReference type="Gene3D" id="1.10.287.3490">
    <property type="match status" value="1"/>
</dbReference>
<dbReference type="Proteomes" id="UP000018144">
    <property type="component" value="Unassembled WGS sequence"/>
</dbReference>
<dbReference type="InterPro" id="IPR019404">
    <property type="entry name" value="Mediator_Med11"/>
</dbReference>
<dbReference type="Pfam" id="PF10280">
    <property type="entry name" value="Med11"/>
    <property type="match status" value="1"/>
</dbReference>